<reference evidence="2 3" key="1">
    <citation type="submission" date="2014-04" db="EMBL/GenBank/DDBJ databases">
        <authorList>
            <consortium name="DOE Joint Genome Institute"/>
            <person name="Kuo A."/>
            <person name="Tarkka M."/>
            <person name="Buscot F."/>
            <person name="Kohler A."/>
            <person name="Nagy L.G."/>
            <person name="Floudas D."/>
            <person name="Copeland A."/>
            <person name="Barry K.W."/>
            <person name="Cichocki N."/>
            <person name="Veneault-Fourrey C."/>
            <person name="LaButti K."/>
            <person name="Lindquist E.A."/>
            <person name="Lipzen A."/>
            <person name="Lundell T."/>
            <person name="Morin E."/>
            <person name="Murat C."/>
            <person name="Sun H."/>
            <person name="Tunlid A."/>
            <person name="Henrissat B."/>
            <person name="Grigoriev I.V."/>
            <person name="Hibbett D.S."/>
            <person name="Martin F."/>
            <person name="Nordberg H.P."/>
            <person name="Cantor M.N."/>
            <person name="Hua S.X."/>
        </authorList>
    </citation>
    <scope>NUCLEOTIDE SEQUENCE [LARGE SCALE GENOMIC DNA]</scope>
    <source>
        <strain evidence="2 3">F 1598</strain>
    </source>
</reference>
<accession>A0A0C3FBK9</accession>
<dbReference type="EMBL" id="KN833027">
    <property type="protein sequence ID" value="KIM77244.1"/>
    <property type="molecule type" value="Genomic_DNA"/>
</dbReference>
<proteinExistence type="predicted"/>
<evidence type="ECO:0000256" key="1">
    <source>
        <dbReference type="SAM" id="MobiDB-lite"/>
    </source>
</evidence>
<dbReference type="InParanoid" id="A0A0C3FBK9"/>
<name>A0A0C3FBK9_PILCF</name>
<protein>
    <submittedName>
        <fullName evidence="2">Uncharacterized protein</fullName>
    </submittedName>
</protein>
<feature type="compositionally biased region" description="Basic and acidic residues" evidence="1">
    <location>
        <begin position="46"/>
        <end position="55"/>
    </location>
</feature>
<feature type="compositionally biased region" description="Polar residues" evidence="1">
    <location>
        <begin position="31"/>
        <end position="42"/>
    </location>
</feature>
<evidence type="ECO:0000313" key="3">
    <source>
        <dbReference type="Proteomes" id="UP000054166"/>
    </source>
</evidence>
<evidence type="ECO:0000313" key="2">
    <source>
        <dbReference type="EMBL" id="KIM77244.1"/>
    </source>
</evidence>
<gene>
    <name evidence="2" type="ORF">PILCRDRAFT_825590</name>
</gene>
<reference evidence="3" key="2">
    <citation type="submission" date="2015-01" db="EMBL/GenBank/DDBJ databases">
        <title>Evolutionary Origins and Diversification of the Mycorrhizal Mutualists.</title>
        <authorList>
            <consortium name="DOE Joint Genome Institute"/>
            <consortium name="Mycorrhizal Genomics Consortium"/>
            <person name="Kohler A."/>
            <person name="Kuo A."/>
            <person name="Nagy L.G."/>
            <person name="Floudas D."/>
            <person name="Copeland A."/>
            <person name="Barry K.W."/>
            <person name="Cichocki N."/>
            <person name="Veneault-Fourrey C."/>
            <person name="LaButti K."/>
            <person name="Lindquist E.A."/>
            <person name="Lipzen A."/>
            <person name="Lundell T."/>
            <person name="Morin E."/>
            <person name="Murat C."/>
            <person name="Riley R."/>
            <person name="Ohm R."/>
            <person name="Sun H."/>
            <person name="Tunlid A."/>
            <person name="Henrissat B."/>
            <person name="Grigoriev I.V."/>
            <person name="Hibbett D.S."/>
            <person name="Martin F."/>
        </authorList>
    </citation>
    <scope>NUCLEOTIDE SEQUENCE [LARGE SCALE GENOMIC DNA]</scope>
    <source>
        <strain evidence="3">F 1598</strain>
    </source>
</reference>
<dbReference type="HOGENOM" id="CLU_490106_0_0_1"/>
<dbReference type="Proteomes" id="UP000054166">
    <property type="component" value="Unassembled WGS sequence"/>
</dbReference>
<sequence length="556" mass="63200">MCQPLSEAAVSSDSCDASFRSCVSSLHACKNVSTPQSPSTGTPLAEADHEFERQSKARHHRRLRDRWRCNVAGHSFCYRNNQSLHVQLTDTELDQWVDSMHDAYATLLVPPESILRSSNLNPNSDTNGAHSIGSRDIVVYHRPFRFQLNPSLTDIRSIRSSLSSTNPSTVSSGIPGPGYILGKIIKLTGEKILDALTIVEIRRRVWLDKRMVKQLEKKPSEDIERMFKKRGKAVLRLVDDLLELSSSDYKGKHRAVSLKYGQRFNDILWNLLTAELGSWYWLLVCRVAPLTFLREDGEHAVSLVDALREILLQERDNTADIDHVIAELVQCTCNEMTFGPLSSSRRVAFDFLLVLYRLPEGKNEVIRLGGGILRDVAEKMHCGGIKDHEEHAFAVVFFIVYSGDHADFRQYVLGPSLMSLASSLQALIDANEKPDLLLIDGSMRRICYSLLYTSRRSWAVSSLLETDVCNILLQALRACYRPGLTGKTFHFIIEILYNIWCKGEESGRHAVRNAITTPDREIFYSLQKEHWMFDWMGERARQWTDTIMEVGEHAEQ</sequence>
<organism evidence="2 3">
    <name type="scientific">Piloderma croceum (strain F 1598)</name>
    <dbReference type="NCBI Taxonomy" id="765440"/>
    <lineage>
        <taxon>Eukaryota</taxon>
        <taxon>Fungi</taxon>
        <taxon>Dikarya</taxon>
        <taxon>Basidiomycota</taxon>
        <taxon>Agaricomycotina</taxon>
        <taxon>Agaricomycetes</taxon>
        <taxon>Agaricomycetidae</taxon>
        <taxon>Atheliales</taxon>
        <taxon>Atheliaceae</taxon>
        <taxon>Piloderma</taxon>
    </lineage>
</organism>
<dbReference type="AlphaFoldDB" id="A0A0C3FBK9"/>
<keyword evidence="3" id="KW-1185">Reference proteome</keyword>
<feature type="region of interest" description="Disordered" evidence="1">
    <location>
        <begin position="31"/>
        <end position="57"/>
    </location>
</feature>